<gene>
    <name evidence="6" type="ORF">TSPI_04627</name>
</gene>
<evidence type="ECO:0000256" key="1">
    <source>
        <dbReference type="ARBA" id="ARBA00022801"/>
    </source>
</evidence>
<keyword evidence="2" id="KW-0862">Zinc</keyword>
<comment type="caution">
    <text evidence="6">The sequence shown here is derived from an EMBL/GenBank/DDBJ whole genome shotgun (WGS) entry which is preliminary data.</text>
</comment>
<dbReference type="SUPFAM" id="SSF50630">
    <property type="entry name" value="Acid proteases"/>
    <property type="match status" value="1"/>
</dbReference>
<feature type="domain" description="CCHC-type" evidence="4">
    <location>
        <begin position="624"/>
        <end position="637"/>
    </location>
</feature>
<dbReference type="PANTHER" id="PTHR47331">
    <property type="entry name" value="PHD-TYPE DOMAIN-CONTAINING PROTEIN"/>
    <property type="match status" value="1"/>
</dbReference>
<organism evidence="6 7">
    <name type="scientific">Trichinella spiralis</name>
    <name type="common">Trichina worm</name>
    <dbReference type="NCBI Taxonomy" id="6334"/>
    <lineage>
        <taxon>Eukaryota</taxon>
        <taxon>Metazoa</taxon>
        <taxon>Ecdysozoa</taxon>
        <taxon>Nematoda</taxon>
        <taxon>Enoplea</taxon>
        <taxon>Dorylaimia</taxon>
        <taxon>Trichinellida</taxon>
        <taxon>Trichinellidae</taxon>
        <taxon>Trichinella</taxon>
    </lineage>
</organism>
<dbReference type="SUPFAM" id="SSF56672">
    <property type="entry name" value="DNA/RNA polymerases"/>
    <property type="match status" value="1"/>
</dbReference>
<evidence type="ECO:0000313" key="6">
    <source>
        <dbReference type="EMBL" id="KAL1229364.1"/>
    </source>
</evidence>
<dbReference type="InterPro" id="IPR043502">
    <property type="entry name" value="DNA/RNA_pol_sf"/>
</dbReference>
<dbReference type="InterPro" id="IPR001878">
    <property type="entry name" value="Znf_CCHC"/>
</dbReference>
<feature type="region of interest" description="Disordered" evidence="3">
    <location>
        <begin position="548"/>
        <end position="580"/>
    </location>
</feature>
<dbReference type="Proteomes" id="UP001558632">
    <property type="component" value="Unassembled WGS sequence"/>
</dbReference>
<keyword evidence="2" id="KW-0479">Metal-binding</keyword>
<evidence type="ECO:0000256" key="2">
    <source>
        <dbReference type="PROSITE-ProRule" id="PRU00047"/>
    </source>
</evidence>
<accession>A0ABR3K766</accession>
<keyword evidence="7" id="KW-1185">Reference proteome</keyword>
<dbReference type="PROSITE" id="PS50175">
    <property type="entry name" value="ASP_PROT_RETROV"/>
    <property type="match status" value="1"/>
</dbReference>
<dbReference type="InterPro" id="IPR001995">
    <property type="entry name" value="Peptidase_A2_cat"/>
</dbReference>
<keyword evidence="2" id="KW-0863">Zinc-finger</keyword>
<dbReference type="CDD" id="cd00303">
    <property type="entry name" value="retropepsin_like"/>
    <property type="match status" value="1"/>
</dbReference>
<dbReference type="EMBL" id="JBEUSY010000490">
    <property type="protein sequence ID" value="KAL1229364.1"/>
    <property type="molecule type" value="Genomic_DNA"/>
</dbReference>
<dbReference type="Gene3D" id="2.40.70.10">
    <property type="entry name" value="Acid Proteases"/>
    <property type="match status" value="1"/>
</dbReference>
<evidence type="ECO:0000313" key="7">
    <source>
        <dbReference type="Proteomes" id="UP001558632"/>
    </source>
</evidence>
<reference evidence="6 7" key="1">
    <citation type="submission" date="2024-07" db="EMBL/GenBank/DDBJ databases">
        <title>Enhanced genomic and transcriptomic resources for Trichinella pseudospiralis and T. spiralis underpin the discovery of pronounced molecular differences between stages and species.</title>
        <authorList>
            <person name="Pasi K.K."/>
            <person name="La Rosa G."/>
            <person name="Gomez-Morales M.A."/>
            <person name="Tosini F."/>
            <person name="Sumanam S."/>
            <person name="Young N.D."/>
            <person name="Chang B.C."/>
            <person name="Robin G.B."/>
        </authorList>
    </citation>
    <scope>NUCLEOTIDE SEQUENCE [LARGE SCALE GENOMIC DNA]</scope>
    <source>
        <strain evidence="6">ISS534</strain>
    </source>
</reference>
<dbReference type="InterPro" id="IPR001969">
    <property type="entry name" value="Aspartic_peptidase_AS"/>
</dbReference>
<evidence type="ECO:0000259" key="4">
    <source>
        <dbReference type="PROSITE" id="PS50158"/>
    </source>
</evidence>
<sequence>MEMGGATVLCLCGCFTTKSWTGALRGGKQGIRSDDASVRGKRANLRCAISVVRADTSFDIDCLVEALRRVLTKEIRGPIMPPYQGPPSIQLPTPPTGRSQQEAVHVVAFTKPSSIFEQANVARTDSQLLLDTGAAVTLIREDLFNSLSLKPELQPAYVRLLSANGDPLDVMGTCRLPIRFVAQSFAHTPLVARNFAFPSLLGADFLLSNGCVINLDDNVLRIGSTNVHLEHPSQICTADTSTKPCLAVLRDTVLVPGRSEILVYTCCPAIPERTECVFTPSPLLPDRHAVAAANSVGTVTTDSRIVVRLLIRDSAPVTLYAGSTVGELTPLPEAQSVRYVNQVVSPSGATDHNYRRIIDEMLPSVEELDAHSRNALRSVLWEYRRCIATSDEDLGHTELASHRIDTRNAAPVKVPSRRLPPPQRHDVQRMVTDMFSRNIIEPANSPWPVVATRRLLLNLVRTPIREWDVKALSNHMDHNVDALTALGKDPRTEELTAAECLITVALELLPKQARIKWDEQTMEDGSAQSDLSRFIQFLRSQAELMQHNHRPSSLVSGGKPSKVARTPQKTTNFGKHGKTATHLQASVTDRCLVCRGPHHTPHCPVIWKAARGRRRALVRKAGLCFHCLKSGHVAKECGRGGDENRRTGIAVNPEPRGRARCPLIHRSKRIRGGEK</sequence>
<keyword evidence="1" id="KW-0378">Hydrolase</keyword>
<dbReference type="PROSITE" id="PS50158">
    <property type="entry name" value="ZF_CCHC"/>
    <property type="match status" value="1"/>
</dbReference>
<name>A0ABR3K766_TRISP</name>
<proteinExistence type="predicted"/>
<dbReference type="InterPro" id="IPR021109">
    <property type="entry name" value="Peptidase_aspartic_dom_sf"/>
</dbReference>
<dbReference type="PROSITE" id="PS00141">
    <property type="entry name" value="ASP_PROTEASE"/>
    <property type="match status" value="1"/>
</dbReference>
<evidence type="ECO:0000259" key="5">
    <source>
        <dbReference type="PROSITE" id="PS50175"/>
    </source>
</evidence>
<evidence type="ECO:0000256" key="3">
    <source>
        <dbReference type="SAM" id="MobiDB-lite"/>
    </source>
</evidence>
<feature type="domain" description="Peptidase A2" evidence="5">
    <location>
        <begin position="126"/>
        <end position="205"/>
    </location>
</feature>
<dbReference type="Gene3D" id="3.10.10.10">
    <property type="entry name" value="HIV Type 1 Reverse Transcriptase, subunit A, domain 1"/>
    <property type="match status" value="1"/>
</dbReference>
<protein>
    <submittedName>
        <fullName evidence="6">Retrovirus-related Pol polyprotein from transposon</fullName>
    </submittedName>
</protein>